<feature type="domain" description="MobA-like NTP transferase" evidence="1">
    <location>
        <begin position="5"/>
        <end position="106"/>
    </location>
</feature>
<dbReference type="PANTHER" id="PTHR22572">
    <property type="entry name" value="SUGAR-1-PHOSPHATE GUANYL TRANSFERASE"/>
    <property type="match status" value="1"/>
</dbReference>
<sequence length="243" mass="26912">MPLTAIILAGGKQTRLRDIGLSCPKALAELSGTPLLNYQIRQLQQVATSIIIAGGRLSDIFYRIYATSSPVKISPDPVIGTGVALLEAAKIITDDHLIICNADTVNDLPLQDIVDHYFLHYASLCMIVLTRREGVQNSGAFAVDASNRVIRSYEDRNLGSPPHPEAVWHGASTGVIMMPRRLLRNVHPFQSHSLEQDILPELIWRGKVYAFDNGTSFSLDIGTPERFGQFAKIKKDVLELFQY</sequence>
<dbReference type="EMBL" id="NQJD01000013">
    <property type="protein sequence ID" value="TAA75021.1"/>
    <property type="molecule type" value="Genomic_DNA"/>
</dbReference>
<dbReference type="AlphaFoldDB" id="A0A521G2E1"/>
<gene>
    <name evidence="2" type="ORF">CDV28_11349</name>
</gene>
<keyword evidence="3" id="KW-1185">Reference proteome</keyword>
<name>A0A521G2E1_9BACT</name>
<dbReference type="SUPFAM" id="SSF53448">
    <property type="entry name" value="Nucleotide-diphospho-sugar transferases"/>
    <property type="match status" value="1"/>
</dbReference>
<dbReference type="InterPro" id="IPR029044">
    <property type="entry name" value="Nucleotide-diphossugar_trans"/>
</dbReference>
<evidence type="ECO:0000313" key="3">
    <source>
        <dbReference type="Proteomes" id="UP000316238"/>
    </source>
</evidence>
<organism evidence="2 3">
    <name type="scientific">Candidatus Electronema aureum</name>
    <dbReference type="NCBI Taxonomy" id="2005002"/>
    <lineage>
        <taxon>Bacteria</taxon>
        <taxon>Pseudomonadati</taxon>
        <taxon>Thermodesulfobacteriota</taxon>
        <taxon>Desulfobulbia</taxon>
        <taxon>Desulfobulbales</taxon>
        <taxon>Desulfobulbaceae</taxon>
        <taxon>Candidatus Electronema</taxon>
    </lineage>
</organism>
<accession>A0A521G2E1</accession>
<dbReference type="Gene3D" id="3.90.550.10">
    <property type="entry name" value="Spore Coat Polysaccharide Biosynthesis Protein SpsA, Chain A"/>
    <property type="match status" value="1"/>
</dbReference>
<dbReference type="InterPro" id="IPR050486">
    <property type="entry name" value="Mannose-1P_guanyltransferase"/>
</dbReference>
<dbReference type="Proteomes" id="UP000316238">
    <property type="component" value="Unassembled WGS sequence"/>
</dbReference>
<proteinExistence type="predicted"/>
<reference evidence="2" key="1">
    <citation type="submission" date="2017-07" db="EMBL/GenBank/DDBJ databases">
        <title>The cable genome - Insights into the physiology and evolution of filamentous bacteria capable of sulfide oxidation via long distance electron transfer.</title>
        <authorList>
            <person name="Thorup C."/>
            <person name="Bjerg J.T."/>
            <person name="Schreiber L."/>
            <person name="Nielsen L.P."/>
            <person name="Kjeldsen K.U."/>
            <person name="Boesen T."/>
            <person name="Boggild A."/>
            <person name="Meysman F."/>
            <person name="Geelhoed J."/>
            <person name="Schramm A."/>
        </authorList>
    </citation>
    <scope>NUCLEOTIDE SEQUENCE [LARGE SCALE GENOMIC DNA]</scope>
    <source>
        <strain evidence="2">GS</strain>
    </source>
</reference>
<evidence type="ECO:0000313" key="2">
    <source>
        <dbReference type="EMBL" id="TAA75021.1"/>
    </source>
</evidence>
<comment type="caution">
    <text evidence="2">The sequence shown here is derived from an EMBL/GenBank/DDBJ whole genome shotgun (WGS) entry which is preliminary data.</text>
</comment>
<dbReference type="GO" id="GO:0016779">
    <property type="term" value="F:nucleotidyltransferase activity"/>
    <property type="evidence" value="ECO:0007669"/>
    <property type="project" value="UniProtKB-ARBA"/>
</dbReference>
<dbReference type="Pfam" id="PF12804">
    <property type="entry name" value="NTP_transf_3"/>
    <property type="match status" value="1"/>
</dbReference>
<evidence type="ECO:0000259" key="1">
    <source>
        <dbReference type="Pfam" id="PF12804"/>
    </source>
</evidence>
<protein>
    <submittedName>
        <fullName evidence="2">MobA-like NTP transferase domain-containing protein</fullName>
    </submittedName>
</protein>
<dbReference type="InterPro" id="IPR025877">
    <property type="entry name" value="MobA-like_NTP_Trfase"/>
</dbReference>